<sequence>MTRSVAWNSCSGPDEKWRETQWQTHRNRVEFIRSAKSVSAQAFSNAMAASAHPHRLHAGRSGPMKLTARLKSPAVKARQKQIDRENLILIKKIIAIDNANTKKKIPKLTKNTIVVPQAAHSNHECPHPKQDIPQSAASHVLYTRNSATMKNNYVEYNAPTMFHSSNTTSAAARVRSRVRSKIQGENKIILQRILRARTTIDRSALERHEQRHNRLRAVLSRHHSTSELPQQQSQSQPLQASTSSSKTRVKTSCLPLHTSRKNTNKESLVSRMRKMTIETQCDDM</sequence>
<dbReference type="EMBL" id="NBNE01001618">
    <property type="protein sequence ID" value="OWZ13288.1"/>
    <property type="molecule type" value="Genomic_DNA"/>
</dbReference>
<comment type="caution">
    <text evidence="2">The sequence shown here is derived from an EMBL/GenBank/DDBJ whole genome shotgun (WGS) entry which is preliminary data.</text>
</comment>
<name>A0A225W7U6_9STRA</name>
<dbReference type="AlphaFoldDB" id="A0A225W7U6"/>
<keyword evidence="3" id="KW-1185">Reference proteome</keyword>
<gene>
    <name evidence="2" type="ORF">PHMEG_00013410</name>
</gene>
<protein>
    <submittedName>
        <fullName evidence="2">Uncharacterized protein</fullName>
    </submittedName>
</protein>
<evidence type="ECO:0000256" key="1">
    <source>
        <dbReference type="SAM" id="MobiDB-lite"/>
    </source>
</evidence>
<organism evidence="2 3">
    <name type="scientific">Phytophthora megakarya</name>
    <dbReference type="NCBI Taxonomy" id="4795"/>
    <lineage>
        <taxon>Eukaryota</taxon>
        <taxon>Sar</taxon>
        <taxon>Stramenopiles</taxon>
        <taxon>Oomycota</taxon>
        <taxon>Peronosporomycetes</taxon>
        <taxon>Peronosporales</taxon>
        <taxon>Peronosporaceae</taxon>
        <taxon>Phytophthora</taxon>
    </lineage>
</organism>
<dbReference type="Proteomes" id="UP000198211">
    <property type="component" value="Unassembled WGS sequence"/>
</dbReference>
<dbReference type="OrthoDB" id="125351at2759"/>
<feature type="compositionally biased region" description="Low complexity" evidence="1">
    <location>
        <begin position="226"/>
        <end position="252"/>
    </location>
</feature>
<accession>A0A225W7U6</accession>
<evidence type="ECO:0000313" key="3">
    <source>
        <dbReference type="Proteomes" id="UP000198211"/>
    </source>
</evidence>
<reference evidence="3" key="1">
    <citation type="submission" date="2017-03" db="EMBL/GenBank/DDBJ databases">
        <title>Phytopthora megakarya and P. palmivora, two closely related causual agents of cacao black pod achieved similar genome size and gene model numbers by different mechanisms.</title>
        <authorList>
            <person name="Ali S."/>
            <person name="Shao J."/>
            <person name="Larry D.J."/>
            <person name="Kronmiller B."/>
            <person name="Shen D."/>
            <person name="Strem M.D."/>
            <person name="Melnick R.L."/>
            <person name="Guiltinan M.J."/>
            <person name="Tyler B.M."/>
            <person name="Meinhardt L.W."/>
            <person name="Bailey B.A."/>
        </authorList>
    </citation>
    <scope>NUCLEOTIDE SEQUENCE [LARGE SCALE GENOMIC DNA]</scope>
    <source>
        <strain evidence="3">zdho120</strain>
    </source>
</reference>
<proteinExistence type="predicted"/>
<feature type="region of interest" description="Disordered" evidence="1">
    <location>
        <begin position="221"/>
        <end position="267"/>
    </location>
</feature>
<evidence type="ECO:0000313" key="2">
    <source>
        <dbReference type="EMBL" id="OWZ13288.1"/>
    </source>
</evidence>